<name>M1VHA4_CYAM1</name>
<dbReference type="OrthoDB" id="10558581at2759"/>
<organism evidence="4 5">
    <name type="scientific">Cyanidioschyzon merolae (strain NIES-3377 / 10D)</name>
    <name type="common">Unicellular red alga</name>
    <dbReference type="NCBI Taxonomy" id="280699"/>
    <lineage>
        <taxon>Eukaryota</taxon>
        <taxon>Rhodophyta</taxon>
        <taxon>Bangiophyceae</taxon>
        <taxon>Cyanidiales</taxon>
        <taxon>Cyanidiaceae</taxon>
        <taxon>Cyanidioschyzon</taxon>
    </lineage>
</organism>
<dbReference type="Gramene" id="CMS046CT">
    <property type="protein sequence ID" value="CMS046CT"/>
    <property type="gene ID" value="CMS046C"/>
</dbReference>
<evidence type="ECO:0000256" key="3">
    <source>
        <dbReference type="SAM" id="SignalP"/>
    </source>
</evidence>
<proteinExistence type="predicted"/>
<gene>
    <name evidence="4" type="ORF">CYME_CMS046C</name>
</gene>
<dbReference type="GeneID" id="16997207"/>
<dbReference type="KEGG" id="cme:CYME_CMS046C"/>
<feature type="compositionally biased region" description="Polar residues" evidence="1">
    <location>
        <begin position="55"/>
        <end position="73"/>
    </location>
</feature>
<accession>M1VHA4</accession>
<reference evidence="4 5" key="2">
    <citation type="journal article" date="2007" name="BMC Biol.">
        <title>A 100%-complete sequence reveals unusually simple genomic features in the hot-spring red alga Cyanidioschyzon merolae.</title>
        <authorList>
            <person name="Nozaki H."/>
            <person name="Takano H."/>
            <person name="Misumi O."/>
            <person name="Terasawa K."/>
            <person name="Matsuzaki M."/>
            <person name="Maruyama S."/>
            <person name="Nishida K."/>
            <person name="Yagisawa F."/>
            <person name="Yoshida Y."/>
            <person name="Fujiwara T."/>
            <person name="Takio S."/>
            <person name="Tamura K."/>
            <person name="Chung S.J."/>
            <person name="Nakamura S."/>
            <person name="Kuroiwa H."/>
            <person name="Tanaka K."/>
            <person name="Sato N."/>
            <person name="Kuroiwa T."/>
        </authorList>
    </citation>
    <scope>NUCLEOTIDE SEQUENCE [LARGE SCALE GENOMIC DNA]</scope>
    <source>
        <strain evidence="4 5">10D</strain>
    </source>
</reference>
<reference evidence="4 5" key="1">
    <citation type="journal article" date="2004" name="Nature">
        <title>Genome sequence of the ultrasmall unicellular red alga Cyanidioschyzon merolae 10D.</title>
        <authorList>
            <person name="Matsuzaki M."/>
            <person name="Misumi O."/>
            <person name="Shin-i T."/>
            <person name="Maruyama S."/>
            <person name="Takahara M."/>
            <person name="Miyagishima S."/>
            <person name="Mori T."/>
            <person name="Nishida K."/>
            <person name="Yagisawa F."/>
            <person name="Nishida K."/>
            <person name="Yoshida Y."/>
            <person name="Nishimura Y."/>
            <person name="Nakao S."/>
            <person name="Kobayashi T."/>
            <person name="Momoyama Y."/>
            <person name="Higashiyama T."/>
            <person name="Minoda A."/>
            <person name="Sano M."/>
            <person name="Nomoto H."/>
            <person name="Oishi K."/>
            <person name="Hayashi H."/>
            <person name="Ohta F."/>
            <person name="Nishizaka S."/>
            <person name="Haga S."/>
            <person name="Miura S."/>
            <person name="Morishita T."/>
            <person name="Kabeya Y."/>
            <person name="Terasawa K."/>
            <person name="Suzuki Y."/>
            <person name="Ishii Y."/>
            <person name="Asakawa S."/>
            <person name="Takano H."/>
            <person name="Ohta N."/>
            <person name="Kuroiwa H."/>
            <person name="Tanaka K."/>
            <person name="Shimizu N."/>
            <person name="Sugano S."/>
            <person name="Sato N."/>
            <person name="Nozaki H."/>
            <person name="Ogasawara N."/>
            <person name="Kohara Y."/>
            <person name="Kuroiwa T."/>
        </authorList>
    </citation>
    <scope>NUCLEOTIDE SEQUENCE [LARGE SCALE GENOMIC DNA]</scope>
    <source>
        <strain evidence="4 5">10D</strain>
    </source>
</reference>
<evidence type="ECO:0000313" key="5">
    <source>
        <dbReference type="Proteomes" id="UP000007014"/>
    </source>
</evidence>
<evidence type="ECO:0000256" key="2">
    <source>
        <dbReference type="SAM" id="Phobius"/>
    </source>
</evidence>
<feature type="signal peptide" evidence="3">
    <location>
        <begin position="1"/>
        <end position="16"/>
    </location>
</feature>
<keyword evidence="5" id="KW-1185">Reference proteome</keyword>
<dbReference type="AlphaFoldDB" id="M1VHA4"/>
<feature type="region of interest" description="Disordered" evidence="1">
    <location>
        <begin position="40"/>
        <end position="89"/>
    </location>
</feature>
<dbReference type="Proteomes" id="UP000007014">
    <property type="component" value="Chromosome 19"/>
</dbReference>
<keyword evidence="2" id="KW-0472">Membrane</keyword>
<sequence length="213" mass="23858">MAWCLWVFHPSPRCRARSALACAWRPPKRCRLPPCRPETLEACSEPPESPGPREQGQTRTSADLPLSNESSPTGEAEASDGNGHELSFMRSTGVDDLDARLIAEDPSFAELEKAARAWIGDSLDRWLWWERQKARRYRLLQQIKQQEELVAVELAELEQSLGELQSLTGLRFLSEDGKISGLGWVLIAMILLIPCGLIFVSIHLVQQALSNQV</sequence>
<dbReference type="HOGENOM" id="CLU_1296009_0_0_1"/>
<keyword evidence="2" id="KW-1133">Transmembrane helix</keyword>
<feature type="transmembrane region" description="Helical" evidence="2">
    <location>
        <begin position="181"/>
        <end position="205"/>
    </location>
</feature>
<keyword evidence="2" id="KW-0812">Transmembrane</keyword>
<evidence type="ECO:0000313" key="4">
    <source>
        <dbReference type="EMBL" id="BAM82692.1"/>
    </source>
</evidence>
<protein>
    <submittedName>
        <fullName evidence="4">Uncharacterized protein</fullName>
    </submittedName>
</protein>
<keyword evidence="3" id="KW-0732">Signal</keyword>
<dbReference type="EMBL" id="AP006501">
    <property type="protein sequence ID" value="BAM82692.1"/>
    <property type="molecule type" value="Genomic_DNA"/>
</dbReference>
<dbReference type="RefSeq" id="XP_005538728.1">
    <property type="nucleotide sequence ID" value="XM_005538671.1"/>
</dbReference>
<evidence type="ECO:0000256" key="1">
    <source>
        <dbReference type="SAM" id="MobiDB-lite"/>
    </source>
</evidence>
<feature type="chain" id="PRO_5004017975" evidence="3">
    <location>
        <begin position="17"/>
        <end position="213"/>
    </location>
</feature>